<comment type="caution">
    <text evidence="1">The sequence shown here is derived from an EMBL/GenBank/DDBJ whole genome shotgun (WGS) entry which is preliminary data.</text>
</comment>
<accession>A0A4C1W633</accession>
<dbReference type="AlphaFoldDB" id="A0A4C1W633"/>
<gene>
    <name evidence="1" type="ORF">EVAR_24195_1</name>
</gene>
<evidence type="ECO:0000313" key="2">
    <source>
        <dbReference type="Proteomes" id="UP000299102"/>
    </source>
</evidence>
<evidence type="ECO:0000313" key="1">
    <source>
        <dbReference type="EMBL" id="GBP46002.1"/>
    </source>
</evidence>
<organism evidence="1 2">
    <name type="scientific">Eumeta variegata</name>
    <name type="common">Bagworm moth</name>
    <name type="synonym">Eumeta japonica</name>
    <dbReference type="NCBI Taxonomy" id="151549"/>
    <lineage>
        <taxon>Eukaryota</taxon>
        <taxon>Metazoa</taxon>
        <taxon>Ecdysozoa</taxon>
        <taxon>Arthropoda</taxon>
        <taxon>Hexapoda</taxon>
        <taxon>Insecta</taxon>
        <taxon>Pterygota</taxon>
        <taxon>Neoptera</taxon>
        <taxon>Endopterygota</taxon>
        <taxon>Lepidoptera</taxon>
        <taxon>Glossata</taxon>
        <taxon>Ditrysia</taxon>
        <taxon>Tineoidea</taxon>
        <taxon>Psychidae</taxon>
        <taxon>Oiketicinae</taxon>
        <taxon>Eumeta</taxon>
    </lineage>
</organism>
<protein>
    <submittedName>
        <fullName evidence="1">Uncharacterized protein</fullName>
    </submittedName>
</protein>
<dbReference type="Proteomes" id="UP000299102">
    <property type="component" value="Unassembled WGS sequence"/>
</dbReference>
<sequence length="141" mass="15576">MRSPLQCTNGGYDWDEHTEFYEIDRRLEKVETGYTVTLNSNHLSVEHASSARGCGATEHCNGRGGRTTDRLCCVLRERPRARAAPLSLHTSEANLLRVRSPNRTCGVAGPRHVCRPPAAPAGVTYQRMRTWPLGDAGDDSN</sequence>
<keyword evidence="2" id="KW-1185">Reference proteome</keyword>
<dbReference type="EMBL" id="BGZK01000475">
    <property type="protein sequence ID" value="GBP46002.1"/>
    <property type="molecule type" value="Genomic_DNA"/>
</dbReference>
<proteinExistence type="predicted"/>
<name>A0A4C1W633_EUMVA</name>
<reference evidence="1 2" key="1">
    <citation type="journal article" date="2019" name="Commun. Biol.">
        <title>The bagworm genome reveals a unique fibroin gene that provides high tensile strength.</title>
        <authorList>
            <person name="Kono N."/>
            <person name="Nakamura H."/>
            <person name="Ohtoshi R."/>
            <person name="Tomita M."/>
            <person name="Numata K."/>
            <person name="Arakawa K."/>
        </authorList>
    </citation>
    <scope>NUCLEOTIDE SEQUENCE [LARGE SCALE GENOMIC DNA]</scope>
</reference>